<dbReference type="InterPro" id="IPR051918">
    <property type="entry name" value="STPP_CPPED1"/>
</dbReference>
<feature type="signal peptide" evidence="1">
    <location>
        <begin position="1"/>
        <end position="22"/>
    </location>
</feature>
<dbReference type="EMBL" id="HBKQ01031964">
    <property type="protein sequence ID" value="CAE2251971.1"/>
    <property type="molecule type" value="Transcribed_RNA"/>
</dbReference>
<evidence type="ECO:0008006" key="3">
    <source>
        <dbReference type="Google" id="ProtNLM"/>
    </source>
</evidence>
<gene>
    <name evidence="2" type="ORF">OAUR00152_LOCUS21801</name>
</gene>
<reference evidence="2" key="1">
    <citation type="submission" date="2021-01" db="EMBL/GenBank/DDBJ databases">
        <authorList>
            <person name="Corre E."/>
            <person name="Pelletier E."/>
            <person name="Niang G."/>
            <person name="Scheremetjew M."/>
            <person name="Finn R."/>
            <person name="Kale V."/>
            <person name="Holt S."/>
            <person name="Cochrane G."/>
            <person name="Meng A."/>
            <person name="Brown T."/>
            <person name="Cohen L."/>
        </authorList>
    </citation>
    <scope>NUCLEOTIDE SEQUENCE</scope>
    <source>
        <strain evidence="2">Isolate 1302-5</strain>
    </source>
</reference>
<keyword evidence="1" id="KW-0732">Signal</keyword>
<evidence type="ECO:0000313" key="2">
    <source>
        <dbReference type="EMBL" id="CAE2251971.1"/>
    </source>
</evidence>
<accession>A0A7S4J558</accession>
<dbReference type="PANTHER" id="PTHR43143:SF4">
    <property type="entry name" value="CALCINEURIN-LIKE PHOSPHOESTERASE DOMAIN-CONTAINING PROTEIN"/>
    <property type="match status" value="1"/>
</dbReference>
<evidence type="ECO:0000256" key="1">
    <source>
        <dbReference type="SAM" id="SignalP"/>
    </source>
</evidence>
<sequence>MKLGVAVFLMAAAATPPPAAQAWVTTTAPPTTAARTRAPINGFASALKMASDEFTVGVLGDLHMDPRKMEDYETGHGHWTRIFDEAKGEHGDGNVAVCSLGDLGESKSVRPEETSELFAGTTECHEMAADFLGSFGVPYEVVGGNHDLEGIDEFSTDEANLEVYLKTHGKETPHFMREIADKTLLVGMGSTVFRSAKYTSHEVTIDDEQMAWFEQMLVDHPADEGWKIFVFTHAPPNGSGLRVLQENHVVNGCCWLNHSDDAKCRKFIELVREHRSIKAWFSGHFHLGQDYQDSITFPTIDPKDGPYPNRGSCVFVQTSVMRSGTSRDGRQQSRLIRGNKDGFEICTVDHKKDGEVRLDATITYRDDDHEVGVFNHGDVEMSDDKYFKVYQPSAGDELHPPDEGYIGDAFTEDGTLVLDDVSMETKAWWNMACGRVIGMLNGNMIEYDPSTLAPLGLIVGADELVGKKIAVIDSGLEECLIESEENGMEGAECEGMEAREQAVLLVDKESGAVTVVQPNEDGSYWRKIVRNKMIRMKEARRIKAAKLFAAEEEGLEEANVVASWGPYTTVSGTAKNTGVAGLTTQAKMVAPSTTAARSFDRKASKPNSILCAHHLSTYADKL</sequence>
<dbReference type="SUPFAM" id="SSF56300">
    <property type="entry name" value="Metallo-dependent phosphatases"/>
    <property type="match status" value="1"/>
</dbReference>
<proteinExistence type="predicted"/>
<feature type="chain" id="PRO_5030593060" description="Calcineurin-like phosphoesterase domain-containing protein" evidence="1">
    <location>
        <begin position="23"/>
        <end position="622"/>
    </location>
</feature>
<protein>
    <recommendedName>
        <fullName evidence="3">Calcineurin-like phosphoesterase domain-containing protein</fullName>
    </recommendedName>
</protein>
<dbReference type="AlphaFoldDB" id="A0A7S4J558"/>
<dbReference type="Gene3D" id="3.60.21.10">
    <property type="match status" value="1"/>
</dbReference>
<organism evidence="2">
    <name type="scientific">Odontella aurita</name>
    <dbReference type="NCBI Taxonomy" id="265563"/>
    <lineage>
        <taxon>Eukaryota</taxon>
        <taxon>Sar</taxon>
        <taxon>Stramenopiles</taxon>
        <taxon>Ochrophyta</taxon>
        <taxon>Bacillariophyta</taxon>
        <taxon>Mediophyceae</taxon>
        <taxon>Biddulphiophycidae</taxon>
        <taxon>Eupodiscales</taxon>
        <taxon>Odontellaceae</taxon>
        <taxon>Odontella</taxon>
    </lineage>
</organism>
<dbReference type="InterPro" id="IPR029052">
    <property type="entry name" value="Metallo-depent_PP-like"/>
</dbReference>
<dbReference type="PANTHER" id="PTHR43143">
    <property type="entry name" value="METALLOPHOSPHOESTERASE, CALCINEURIN SUPERFAMILY"/>
    <property type="match status" value="1"/>
</dbReference>
<name>A0A7S4J558_9STRA</name>